<feature type="compositionally biased region" description="Pro residues" evidence="1">
    <location>
        <begin position="297"/>
        <end position="306"/>
    </location>
</feature>
<dbReference type="Proteomes" id="UP000616724">
    <property type="component" value="Unassembled WGS sequence"/>
</dbReference>
<feature type="compositionally biased region" description="Low complexity" evidence="1">
    <location>
        <begin position="562"/>
        <end position="579"/>
    </location>
</feature>
<evidence type="ECO:0000313" key="4">
    <source>
        <dbReference type="Proteomes" id="UP000616724"/>
    </source>
</evidence>
<keyword evidence="2" id="KW-0472">Membrane</keyword>
<evidence type="ECO:0000256" key="2">
    <source>
        <dbReference type="SAM" id="Phobius"/>
    </source>
</evidence>
<reference evidence="3 4" key="1">
    <citation type="submission" date="2021-01" db="EMBL/GenBank/DDBJ databases">
        <title>Whole genome shotgun sequence of Planobispora longispora NBRC 13918.</title>
        <authorList>
            <person name="Komaki H."/>
            <person name="Tamura T."/>
        </authorList>
    </citation>
    <scope>NUCLEOTIDE SEQUENCE [LARGE SCALE GENOMIC DNA]</scope>
    <source>
        <strain evidence="3 4">NBRC 13918</strain>
    </source>
</reference>
<feature type="compositionally biased region" description="Low complexity" evidence="1">
    <location>
        <begin position="326"/>
        <end position="344"/>
    </location>
</feature>
<feature type="compositionally biased region" description="Low complexity" evidence="1">
    <location>
        <begin position="623"/>
        <end position="639"/>
    </location>
</feature>
<gene>
    <name evidence="3" type="ORF">Plo01_09130</name>
</gene>
<feature type="compositionally biased region" description="Low complexity" evidence="1">
    <location>
        <begin position="415"/>
        <end position="435"/>
    </location>
</feature>
<feature type="transmembrane region" description="Helical" evidence="2">
    <location>
        <begin position="49"/>
        <end position="71"/>
    </location>
</feature>
<evidence type="ECO:0000256" key="1">
    <source>
        <dbReference type="SAM" id="MobiDB-lite"/>
    </source>
</evidence>
<organism evidence="3 4">
    <name type="scientific">Planobispora longispora</name>
    <dbReference type="NCBI Taxonomy" id="28887"/>
    <lineage>
        <taxon>Bacteria</taxon>
        <taxon>Bacillati</taxon>
        <taxon>Actinomycetota</taxon>
        <taxon>Actinomycetes</taxon>
        <taxon>Streptosporangiales</taxon>
        <taxon>Streptosporangiaceae</taxon>
        <taxon>Planobispora</taxon>
    </lineage>
</organism>
<dbReference type="AlphaFoldDB" id="A0A8J3RIW8"/>
<name>A0A8J3RIW8_9ACTN</name>
<feature type="transmembrane region" description="Helical" evidence="2">
    <location>
        <begin position="83"/>
        <end position="108"/>
    </location>
</feature>
<feature type="compositionally biased region" description="Pro residues" evidence="1">
    <location>
        <begin position="241"/>
        <end position="257"/>
    </location>
</feature>
<dbReference type="EMBL" id="BOOH01000009">
    <property type="protein sequence ID" value="GIH74484.1"/>
    <property type="molecule type" value="Genomic_DNA"/>
</dbReference>
<feature type="compositionally biased region" description="Low complexity" evidence="1">
    <location>
        <begin position="212"/>
        <end position="226"/>
    </location>
</feature>
<evidence type="ECO:0000313" key="3">
    <source>
        <dbReference type="EMBL" id="GIH74484.1"/>
    </source>
</evidence>
<feature type="compositionally biased region" description="Polar residues" evidence="1">
    <location>
        <begin position="349"/>
        <end position="375"/>
    </location>
</feature>
<feature type="transmembrane region" description="Helical" evidence="2">
    <location>
        <begin position="12"/>
        <end position="29"/>
    </location>
</feature>
<keyword evidence="2" id="KW-0812">Transmembrane</keyword>
<keyword evidence="2" id="KW-1133">Transmembrane helix</keyword>
<feature type="compositionally biased region" description="Low complexity" evidence="1">
    <location>
        <begin position="182"/>
        <end position="204"/>
    </location>
</feature>
<feature type="compositionally biased region" description="Polar residues" evidence="1">
    <location>
        <begin position="547"/>
        <end position="561"/>
    </location>
</feature>
<feature type="region of interest" description="Disordered" evidence="1">
    <location>
        <begin position="165"/>
        <end position="685"/>
    </location>
</feature>
<comment type="caution">
    <text evidence="3">The sequence shown here is derived from an EMBL/GenBank/DDBJ whole genome shotgun (WGS) entry which is preliminary data.</text>
</comment>
<proteinExistence type="predicted"/>
<keyword evidence="4" id="KW-1185">Reference proteome</keyword>
<sequence length="685" mass="71795">MINVEAGRLREPAAWLMVAASSIGVLVDIKQLLFGESTFGGGSFALRAAVYLPQLVSPVTIALLVGAVLLAGNVGPAIARLKIMVYVAVGTLALAVLFGTIGLLGGLFGGATDFLEKVEFLLRSLPLLGLGALALLYLLPKAIPARAGTGGVPFTAAPAGFRPDGGLGGLGGHPQEYQQPYAPNAGGPVPGQPQQAPFHGQPQQAPFPGPQAAPAFPQEPAAGGFPQEPATTAFRQQEPAAPAPAQPYSPPALPPAPAHSTPESYGAQHSGYGQAPAEPAEQQPYTPSPYVAADVQPPAPVKPYEPPAGVYGAPIEQAQPVQHGYAEPQQAYSSQAEQAYAPQADPQISPYQPSSTEPQLSGYASPSDSSFSAPYTPSPTDPRASQQLPSYGSQEAYGSQEQYGSQESYGSSHEQQAPYYPAQPEAAPAQPYTPADSQPRLPFDSQASFPQPPDNYGQPLTGYSGAEFARQAAEAAPQYPDAAPQYPDAAPHYSVPDPMDARSQQIAHAYQQAESYQQQAYGAAEPSYGAEPQYGGTEPQLRLPEYTASQPGTGYDQQSSGYDQQAPAYDQQAPAYDQQSSGYDSSFGQAQPPQTAPQWETPPADATLRFDPGAYRADPLGGPAPAAHSAPAASSWESPQPIDPTAIYTPERSGQAMGEETGDRERVGPGQEQSTSWYGSDRREH</sequence>
<feature type="compositionally biased region" description="Polar residues" evidence="1">
    <location>
        <begin position="580"/>
        <end position="598"/>
    </location>
</feature>
<accession>A0A8J3RIW8</accession>
<feature type="compositionally biased region" description="Low complexity" evidence="1">
    <location>
        <begin position="466"/>
        <end position="491"/>
    </location>
</feature>
<protein>
    <submittedName>
        <fullName evidence="3">Uncharacterized protein</fullName>
    </submittedName>
</protein>
<feature type="compositionally biased region" description="Polar residues" evidence="1">
    <location>
        <begin position="383"/>
        <end position="414"/>
    </location>
</feature>
<feature type="compositionally biased region" description="Low complexity" evidence="1">
    <location>
        <begin position="507"/>
        <end position="524"/>
    </location>
</feature>